<accession>A0A0R1XGE7</accession>
<dbReference type="AlphaFoldDB" id="A0A0R1XGE7"/>
<reference evidence="1 2" key="1">
    <citation type="journal article" date="2015" name="Genome Announc.">
        <title>Expanding the biotechnology potential of lactobacilli through comparative genomics of 213 strains and associated genera.</title>
        <authorList>
            <person name="Sun Z."/>
            <person name="Harris H.M."/>
            <person name="McCann A."/>
            <person name="Guo C."/>
            <person name="Argimon S."/>
            <person name="Zhang W."/>
            <person name="Yang X."/>
            <person name="Jeffery I.B."/>
            <person name="Cooney J.C."/>
            <person name="Kagawa T.F."/>
            <person name="Liu W."/>
            <person name="Song Y."/>
            <person name="Salvetti E."/>
            <person name="Wrobel A."/>
            <person name="Rasinkangas P."/>
            <person name="Parkhill J."/>
            <person name="Rea M.C."/>
            <person name="O'Sullivan O."/>
            <person name="Ritari J."/>
            <person name="Douillard F.P."/>
            <person name="Paul Ross R."/>
            <person name="Yang R."/>
            <person name="Briner A.E."/>
            <person name="Felis G.E."/>
            <person name="de Vos W.M."/>
            <person name="Barrangou R."/>
            <person name="Klaenhammer T.R."/>
            <person name="Caufield P.W."/>
            <person name="Cui Y."/>
            <person name="Zhang H."/>
            <person name="O'Toole P.W."/>
        </authorList>
    </citation>
    <scope>NUCLEOTIDE SEQUENCE [LARGE SCALE GENOMIC DNA]</scope>
    <source>
        <strain evidence="1 2">DSM 16991</strain>
    </source>
</reference>
<protein>
    <submittedName>
        <fullName evidence="1">Uncharacterized protein</fullName>
    </submittedName>
</protein>
<dbReference type="Proteomes" id="UP000050949">
    <property type="component" value="Unassembled WGS sequence"/>
</dbReference>
<gene>
    <name evidence="1" type="ORF">FC91_GL001190</name>
</gene>
<proteinExistence type="predicted"/>
<dbReference type="RefSeq" id="WP_027827783.1">
    <property type="nucleotide sequence ID" value="NZ_AUEH01000007.1"/>
</dbReference>
<evidence type="ECO:0000313" key="2">
    <source>
        <dbReference type="Proteomes" id="UP000050949"/>
    </source>
</evidence>
<organism evidence="1 2">
    <name type="scientific">Schleiferilactobacillus harbinensis DSM 16991</name>
    <dbReference type="NCBI Taxonomy" id="1122147"/>
    <lineage>
        <taxon>Bacteria</taxon>
        <taxon>Bacillati</taxon>
        <taxon>Bacillota</taxon>
        <taxon>Bacilli</taxon>
        <taxon>Lactobacillales</taxon>
        <taxon>Lactobacillaceae</taxon>
        <taxon>Schleiferilactobacillus</taxon>
    </lineage>
</organism>
<comment type="caution">
    <text evidence="1">The sequence shown here is derived from an EMBL/GenBank/DDBJ whole genome shotgun (WGS) entry which is preliminary data.</text>
</comment>
<dbReference type="PATRIC" id="fig|1122147.4.peg.1230"/>
<evidence type="ECO:0000313" key="1">
    <source>
        <dbReference type="EMBL" id="KRM29026.1"/>
    </source>
</evidence>
<dbReference type="EMBL" id="AZFW01000020">
    <property type="protein sequence ID" value="KRM29026.1"/>
    <property type="molecule type" value="Genomic_DNA"/>
</dbReference>
<sequence length="259" mass="29589">MLQALNFEINSYLEGHASVSVTFTGDEVHVVIHSTARPAHNGRTTYPANLWMAWRRRFTSLHIAQWHPEYMTTNLTVRDGARWSVQYQMDDVWHTRRGVTRLPHNWLAFLRWLDVIAPIFFVGEVDDLTLGYRQGFHVEKMHITRPNRSIVLTRDLPSGEHTSFLTVRHPAVLDLLDDVSFTAADTKCMTPGVLNKTKPGYFLMATMHHQEPLAIQGLHGIASLPGNWDDFLDDLQDLLASENDFSLFTDRPDSIVGRA</sequence>
<name>A0A0R1XGE7_9LACO</name>